<dbReference type="InterPro" id="IPR041095">
    <property type="entry name" value="EFG_II"/>
</dbReference>
<dbReference type="KEGG" id="dvl:Dvul_1361"/>
<dbReference type="InterPro" id="IPR031157">
    <property type="entry name" value="G_TR_CS"/>
</dbReference>
<dbReference type="CDD" id="cd04088">
    <property type="entry name" value="EFG_mtEFG_II"/>
    <property type="match status" value="1"/>
</dbReference>
<evidence type="ECO:0000256" key="4">
    <source>
        <dbReference type="ARBA" id="ARBA00022917"/>
    </source>
</evidence>
<dbReference type="PANTHER" id="PTHR43261:SF1">
    <property type="entry name" value="RIBOSOME-RELEASING FACTOR 2, MITOCHONDRIAL"/>
    <property type="match status" value="1"/>
</dbReference>
<dbReference type="FunFam" id="3.40.50.300:FF:000029">
    <property type="entry name" value="Elongation factor G"/>
    <property type="match status" value="1"/>
</dbReference>
<dbReference type="HOGENOM" id="CLU_002794_4_1_7"/>
<comment type="similarity">
    <text evidence="1">Belongs to the TRAFAC class translation factor GTPase superfamily. Classic translation factor GTPase family. EF-G/EF-2 subfamily.</text>
</comment>
<dbReference type="GO" id="GO:0003924">
    <property type="term" value="F:GTPase activity"/>
    <property type="evidence" value="ECO:0007669"/>
    <property type="project" value="InterPro"/>
</dbReference>
<keyword evidence="3 9" id="KW-0251">Elongation factor</keyword>
<proteinExistence type="inferred from homology"/>
<dbReference type="PROSITE" id="PS00301">
    <property type="entry name" value="G_TR_1"/>
    <property type="match status" value="1"/>
</dbReference>
<dbReference type="GO" id="GO:0005525">
    <property type="term" value="F:GTP binding"/>
    <property type="evidence" value="ECO:0007669"/>
    <property type="project" value="UniProtKB-UniRule"/>
</dbReference>
<dbReference type="InterPro" id="IPR004161">
    <property type="entry name" value="EFTu-like_2"/>
</dbReference>
<dbReference type="SMART" id="SM00889">
    <property type="entry name" value="EFG_IV"/>
    <property type="match status" value="1"/>
</dbReference>
<dbReference type="SUPFAM" id="SSF52540">
    <property type="entry name" value="P-loop containing nucleoside triphosphate hydrolases"/>
    <property type="match status" value="1"/>
</dbReference>
<dbReference type="InterPro" id="IPR000640">
    <property type="entry name" value="EFG_V-like"/>
</dbReference>
<dbReference type="RefSeq" id="WP_011792216.1">
    <property type="nucleotide sequence ID" value="NC_008751.1"/>
</dbReference>
<dbReference type="NCBIfam" id="TIGR00484">
    <property type="entry name" value="EF-G"/>
    <property type="match status" value="1"/>
</dbReference>
<keyword evidence="2" id="KW-0547">Nucleotide-binding</keyword>
<dbReference type="SUPFAM" id="SSF54980">
    <property type="entry name" value="EF-G C-terminal domain-like"/>
    <property type="match status" value="2"/>
</dbReference>
<reference evidence="10" key="1">
    <citation type="journal article" date="2009" name="Environ. Microbiol.">
        <title>Contribution of mobile genetic elements to Desulfovibrio vulgaris genome plasticity.</title>
        <authorList>
            <person name="Walker C.B."/>
            <person name="Stolyar S."/>
            <person name="Chivian D."/>
            <person name="Pinel N."/>
            <person name="Gabster J.A."/>
            <person name="Dehal P.S."/>
            <person name="He Z."/>
            <person name="Yang Z.K."/>
            <person name="Yen H.C."/>
            <person name="Zhou J."/>
            <person name="Wall J.D."/>
            <person name="Hazen T.C."/>
            <person name="Arkin A.P."/>
            <person name="Stahl D.A."/>
        </authorList>
    </citation>
    <scope>NUCLEOTIDE SEQUENCE [LARGE SCALE GENOMIC DNA]</scope>
    <source>
        <strain evidence="10">DP4</strain>
    </source>
</reference>
<dbReference type="Gene3D" id="2.40.30.10">
    <property type="entry name" value="Translation factors"/>
    <property type="match status" value="1"/>
</dbReference>
<evidence type="ECO:0000259" key="8">
    <source>
        <dbReference type="PROSITE" id="PS51722"/>
    </source>
</evidence>
<organism evidence="9 10">
    <name type="scientific">Nitratidesulfovibrio vulgaris (strain DP4)</name>
    <name type="common">Desulfovibrio vulgaris</name>
    <dbReference type="NCBI Taxonomy" id="391774"/>
    <lineage>
        <taxon>Bacteria</taxon>
        <taxon>Pseudomonadati</taxon>
        <taxon>Thermodesulfobacteriota</taxon>
        <taxon>Desulfovibrionia</taxon>
        <taxon>Desulfovibrionales</taxon>
        <taxon>Desulfovibrionaceae</taxon>
        <taxon>Nitratidesulfovibrio</taxon>
    </lineage>
</organism>
<evidence type="ECO:0000313" key="10">
    <source>
        <dbReference type="Proteomes" id="UP000009173"/>
    </source>
</evidence>
<dbReference type="PROSITE" id="PS51722">
    <property type="entry name" value="G_TR_2"/>
    <property type="match status" value="1"/>
</dbReference>
<dbReference type="Pfam" id="PF03764">
    <property type="entry name" value="EFG_IV"/>
    <property type="match status" value="1"/>
</dbReference>
<dbReference type="InterPro" id="IPR005225">
    <property type="entry name" value="Small_GTP-bd"/>
</dbReference>
<dbReference type="GO" id="GO:0032790">
    <property type="term" value="P:ribosome disassembly"/>
    <property type="evidence" value="ECO:0007669"/>
    <property type="project" value="TreeGrafter"/>
</dbReference>
<dbReference type="Gene3D" id="3.40.50.300">
    <property type="entry name" value="P-loop containing nucleotide triphosphate hydrolases"/>
    <property type="match status" value="1"/>
</dbReference>
<dbReference type="CDD" id="cd16262">
    <property type="entry name" value="EFG_III"/>
    <property type="match status" value="1"/>
</dbReference>
<evidence type="ECO:0000313" key="9">
    <source>
        <dbReference type="EMBL" id="ABM28379.1"/>
    </source>
</evidence>
<dbReference type="NCBIfam" id="TIGR00231">
    <property type="entry name" value="small_GTP"/>
    <property type="match status" value="1"/>
</dbReference>
<evidence type="ECO:0000256" key="1">
    <source>
        <dbReference type="ARBA" id="ARBA00005870"/>
    </source>
</evidence>
<dbReference type="Pfam" id="PF03144">
    <property type="entry name" value="GTP_EFTU_D2"/>
    <property type="match status" value="1"/>
</dbReference>
<dbReference type="Pfam" id="PF00009">
    <property type="entry name" value="GTP_EFTU"/>
    <property type="match status" value="1"/>
</dbReference>
<dbReference type="Pfam" id="PF14492">
    <property type="entry name" value="EFG_III"/>
    <property type="match status" value="1"/>
</dbReference>
<dbReference type="FunFam" id="3.30.70.870:FF:000002">
    <property type="entry name" value="Translation elongation factor 2"/>
    <property type="match status" value="1"/>
</dbReference>
<dbReference type="Proteomes" id="UP000009173">
    <property type="component" value="Chromosome"/>
</dbReference>
<dbReference type="SMART" id="SM00838">
    <property type="entry name" value="EFG_C"/>
    <property type="match status" value="1"/>
</dbReference>
<dbReference type="CDD" id="cd01680">
    <property type="entry name" value="EFG_like_IV"/>
    <property type="match status" value="1"/>
</dbReference>
<evidence type="ECO:0000256" key="3">
    <source>
        <dbReference type="ARBA" id="ARBA00022768"/>
    </source>
</evidence>
<feature type="domain" description="Tr-type G" evidence="8">
    <location>
        <begin position="12"/>
        <end position="287"/>
    </location>
</feature>
<evidence type="ECO:0000256" key="7">
    <source>
        <dbReference type="NCBIfam" id="TIGR00484"/>
    </source>
</evidence>
<dbReference type="EMBL" id="CP000527">
    <property type="protein sequence ID" value="ABM28379.1"/>
    <property type="molecule type" value="Genomic_DNA"/>
</dbReference>
<dbReference type="InterPro" id="IPR009000">
    <property type="entry name" value="Transl_B-barrel_sf"/>
</dbReference>
<accession>A0A0H3A7V1</accession>
<dbReference type="InterPro" id="IPR009022">
    <property type="entry name" value="EFG_III"/>
</dbReference>
<evidence type="ECO:0000256" key="6">
    <source>
        <dbReference type="ARBA" id="ARBA00024731"/>
    </source>
</evidence>
<dbReference type="InterPro" id="IPR004540">
    <property type="entry name" value="Transl_elong_EFG/EF2"/>
</dbReference>
<dbReference type="Gene3D" id="3.30.230.10">
    <property type="match status" value="1"/>
</dbReference>
<dbReference type="Pfam" id="PF00679">
    <property type="entry name" value="EFG_C"/>
    <property type="match status" value="1"/>
</dbReference>
<comment type="function">
    <text evidence="6">Catalyzes the GTP-dependent ribosomal translocation step during translation elongation. During this step, the ribosome changes from the pre-translocational (PRE) to the post-translocational (POST) state as the newly formed A-site-bound peptidyl-tRNA and P-site-bound deacylated tRNA move to the P and E sites, respectively. Catalyzes the coordinated movement of the two tRNA molecules, the mRNA and conformational changes in the ribosome.</text>
</comment>
<dbReference type="Gene3D" id="3.30.70.240">
    <property type="match status" value="1"/>
</dbReference>
<keyword evidence="4" id="KW-0648">Protein biosynthesis</keyword>
<dbReference type="SUPFAM" id="SSF50447">
    <property type="entry name" value="Translation proteins"/>
    <property type="match status" value="1"/>
</dbReference>
<dbReference type="InterPro" id="IPR000795">
    <property type="entry name" value="T_Tr_GTP-bd_dom"/>
</dbReference>
<dbReference type="CDD" id="cd03713">
    <property type="entry name" value="EFG_mtEFG_C"/>
    <property type="match status" value="1"/>
</dbReference>
<dbReference type="InterPro" id="IPR005517">
    <property type="entry name" value="Transl_elong_EFG/EF2_IV"/>
</dbReference>
<keyword evidence="5" id="KW-0342">GTP-binding</keyword>
<dbReference type="CDD" id="cd01886">
    <property type="entry name" value="EF-G"/>
    <property type="match status" value="1"/>
</dbReference>
<evidence type="ECO:0000256" key="5">
    <source>
        <dbReference type="ARBA" id="ARBA00023134"/>
    </source>
</evidence>
<dbReference type="PANTHER" id="PTHR43261">
    <property type="entry name" value="TRANSLATION ELONGATION FACTOR G-RELATED"/>
    <property type="match status" value="1"/>
</dbReference>
<dbReference type="Gene3D" id="3.30.70.870">
    <property type="entry name" value="Elongation Factor G (Translational Gtpase), domain 3"/>
    <property type="match status" value="1"/>
</dbReference>
<dbReference type="InterPro" id="IPR027417">
    <property type="entry name" value="P-loop_NTPase"/>
</dbReference>
<dbReference type="GO" id="GO:0003746">
    <property type="term" value="F:translation elongation factor activity"/>
    <property type="evidence" value="ECO:0007669"/>
    <property type="project" value="UniProtKB-UniRule"/>
</dbReference>
<dbReference type="InterPro" id="IPR020568">
    <property type="entry name" value="Ribosomal_Su5_D2-typ_SF"/>
</dbReference>
<sequence>MASSHGPAPRLELLRNIGIIAHIDAGKTTLSERILFYTQKIHRMGEVHDGTATMDFMPEEQERGITIASACTTCTWGQHTVNIIDTPGHVDFTIEVERSLRVLDGAVGVFCAVGGVEPQSETVWRQSEKFGVPKLAFVNKMDRLGADFEATLDAMRTRLGAVPLPLVVPMGQGETFEGLVDVVTREVLTFPADAHDRSYARAPVEGESARLCEVWRERMLETLAENDEGIVDRYLGGEELAPEEIRAAIRRVTLARSLVPVFAGSALHNTGVQPLLDGVCAYLPSPVDAAPVRGLDRSEGRRVVVSPEPKAPLAALVFKVVMEGSRKVALVRLYAGTLCEGDTCRNVTREVDERVSKLFRLHAGRREQIEEAFAGDIVGVMGLRAARTGDTIAAAERPVLLENIAAYRPVISLAMEPRNTEEGEKLDEVLERLCLEDPTLAVEQDEGTGQRILSGMGELHLEVVLERIRREYGVSPRVGNPQVVFQETVSGTGEGAGEFDRELGDQPHYGQVSLRVTARGRDKGNRVRFGMATEGWPQAWVDSVAQGVVDSLQSGVVKGYPVQDVDVEVVSMQRRDGASSPAGYHMAAVAAVKAAMQSAGPVLLEPIMAVEISVPEAHLGASIGQLGSRGGKVENMFDRGGQKVVQGLAPLAGLFGFSTALRSATQGRAGLVMRFERFDCME</sequence>
<dbReference type="InterPro" id="IPR035649">
    <property type="entry name" value="EFG_V"/>
</dbReference>
<dbReference type="FunFam" id="3.30.70.240:FF:000001">
    <property type="entry name" value="Elongation factor G"/>
    <property type="match status" value="1"/>
</dbReference>
<dbReference type="InterPro" id="IPR035647">
    <property type="entry name" value="EFG_III/V"/>
</dbReference>
<protein>
    <recommendedName>
        <fullName evidence="7">Elongation factor G</fullName>
    </recommendedName>
</protein>
<name>A0A0H3A7V1_NITV4</name>
<dbReference type="AlphaFoldDB" id="A0A0H3A7V1"/>
<gene>
    <name evidence="9" type="ordered locus">Dvul_1361</name>
</gene>
<dbReference type="InterPro" id="IPR014721">
    <property type="entry name" value="Ribsml_uS5_D2-typ_fold_subgr"/>
</dbReference>
<dbReference type="PRINTS" id="PR00315">
    <property type="entry name" value="ELONGATNFCT"/>
</dbReference>
<evidence type="ECO:0000256" key="2">
    <source>
        <dbReference type="ARBA" id="ARBA00022741"/>
    </source>
</evidence>
<dbReference type="SUPFAM" id="SSF54211">
    <property type="entry name" value="Ribosomal protein S5 domain 2-like"/>
    <property type="match status" value="1"/>
</dbReference>